<reference evidence="2" key="1">
    <citation type="submission" date="2020-06" db="EMBL/GenBank/DDBJ databases">
        <authorList>
            <person name="Li T."/>
            <person name="Hu X."/>
            <person name="Zhang T."/>
            <person name="Song X."/>
            <person name="Zhang H."/>
            <person name="Dai N."/>
            <person name="Sheng W."/>
            <person name="Hou X."/>
            <person name="Wei L."/>
        </authorList>
    </citation>
    <scope>NUCLEOTIDE SEQUENCE</scope>
    <source>
        <strain evidence="2">G01</strain>
        <tissue evidence="2">Leaf</tissue>
    </source>
</reference>
<comment type="caution">
    <text evidence="2">The sequence shown here is derived from an EMBL/GenBank/DDBJ whole genome shotgun (WGS) entry which is preliminary data.</text>
</comment>
<sequence>MTLALHLSLWHPDDVMLQWDIMQNNKKSIIHLPSLIIGVGMAAGFAALLAISAKKPPLSVACENDKVIYTEVEIVIPEISLKHQL</sequence>
<dbReference type="EMBL" id="JACGWK010000004">
    <property type="protein sequence ID" value="KAL0358362.1"/>
    <property type="molecule type" value="Genomic_DNA"/>
</dbReference>
<feature type="transmembrane region" description="Helical" evidence="1">
    <location>
        <begin position="29"/>
        <end position="51"/>
    </location>
</feature>
<evidence type="ECO:0000313" key="2">
    <source>
        <dbReference type="EMBL" id="KAL0358362.1"/>
    </source>
</evidence>
<reference evidence="2" key="2">
    <citation type="journal article" date="2024" name="Plant">
        <title>Genomic evolution and insights into agronomic trait innovations of Sesamum species.</title>
        <authorList>
            <person name="Miao H."/>
            <person name="Wang L."/>
            <person name="Qu L."/>
            <person name="Liu H."/>
            <person name="Sun Y."/>
            <person name="Le M."/>
            <person name="Wang Q."/>
            <person name="Wei S."/>
            <person name="Zheng Y."/>
            <person name="Lin W."/>
            <person name="Duan Y."/>
            <person name="Cao H."/>
            <person name="Xiong S."/>
            <person name="Wang X."/>
            <person name="Wei L."/>
            <person name="Li C."/>
            <person name="Ma Q."/>
            <person name="Ju M."/>
            <person name="Zhao R."/>
            <person name="Li G."/>
            <person name="Mu C."/>
            <person name="Tian Q."/>
            <person name="Mei H."/>
            <person name="Zhang T."/>
            <person name="Gao T."/>
            <person name="Zhang H."/>
        </authorList>
    </citation>
    <scope>NUCLEOTIDE SEQUENCE</scope>
    <source>
        <strain evidence="2">G01</strain>
    </source>
</reference>
<proteinExistence type="predicted"/>
<keyword evidence="1" id="KW-0472">Membrane</keyword>
<accession>A0AAW2PT76</accession>
<gene>
    <name evidence="2" type="ORF">Sangu_0685600</name>
</gene>
<keyword evidence="1" id="KW-1133">Transmembrane helix</keyword>
<name>A0AAW2PT76_9LAMI</name>
<dbReference type="AlphaFoldDB" id="A0AAW2PT76"/>
<protein>
    <submittedName>
        <fullName evidence="2">Uncharacterized protein</fullName>
    </submittedName>
</protein>
<organism evidence="2">
    <name type="scientific">Sesamum angustifolium</name>
    <dbReference type="NCBI Taxonomy" id="2727405"/>
    <lineage>
        <taxon>Eukaryota</taxon>
        <taxon>Viridiplantae</taxon>
        <taxon>Streptophyta</taxon>
        <taxon>Embryophyta</taxon>
        <taxon>Tracheophyta</taxon>
        <taxon>Spermatophyta</taxon>
        <taxon>Magnoliopsida</taxon>
        <taxon>eudicotyledons</taxon>
        <taxon>Gunneridae</taxon>
        <taxon>Pentapetalae</taxon>
        <taxon>asterids</taxon>
        <taxon>lamiids</taxon>
        <taxon>Lamiales</taxon>
        <taxon>Pedaliaceae</taxon>
        <taxon>Sesamum</taxon>
    </lineage>
</organism>
<keyword evidence="1" id="KW-0812">Transmembrane</keyword>
<evidence type="ECO:0000256" key="1">
    <source>
        <dbReference type="SAM" id="Phobius"/>
    </source>
</evidence>